<feature type="region of interest" description="Disordered" evidence="1">
    <location>
        <begin position="192"/>
        <end position="211"/>
    </location>
</feature>
<reference evidence="2 3" key="1">
    <citation type="journal article" date="2017" name="Gigascience">
        <title>Genome sequence of the small brown planthopper, Laodelphax striatellus.</title>
        <authorList>
            <person name="Zhu J."/>
            <person name="Jiang F."/>
            <person name="Wang X."/>
            <person name="Yang P."/>
            <person name="Bao Y."/>
            <person name="Zhao W."/>
            <person name="Wang W."/>
            <person name="Lu H."/>
            <person name="Wang Q."/>
            <person name="Cui N."/>
            <person name="Li J."/>
            <person name="Chen X."/>
            <person name="Luo L."/>
            <person name="Yu J."/>
            <person name="Kang L."/>
            <person name="Cui F."/>
        </authorList>
    </citation>
    <scope>NUCLEOTIDE SEQUENCE [LARGE SCALE GENOMIC DNA]</scope>
    <source>
        <strain evidence="2">Lst14</strain>
    </source>
</reference>
<gene>
    <name evidence="2" type="ORF">LSTR_LSTR002879</name>
</gene>
<dbReference type="FunCoup" id="A0A482XVW5">
    <property type="interactions" value="18"/>
</dbReference>
<evidence type="ECO:0000313" key="3">
    <source>
        <dbReference type="Proteomes" id="UP000291343"/>
    </source>
</evidence>
<dbReference type="AlphaFoldDB" id="A0A482XVW5"/>
<dbReference type="OrthoDB" id="7669009at2759"/>
<dbReference type="Proteomes" id="UP000291343">
    <property type="component" value="Unassembled WGS sequence"/>
</dbReference>
<feature type="region of interest" description="Disordered" evidence="1">
    <location>
        <begin position="59"/>
        <end position="156"/>
    </location>
</feature>
<feature type="compositionally biased region" description="Pro residues" evidence="1">
    <location>
        <begin position="129"/>
        <end position="156"/>
    </location>
</feature>
<comment type="caution">
    <text evidence="2">The sequence shown here is derived from an EMBL/GenBank/DDBJ whole genome shotgun (WGS) entry which is preliminary data.</text>
</comment>
<sequence length="400" mass="44668">MAGQGIPEPAAAKQPSDYRNSDLVSRLLAATPPYLYNMPLLPNSFFFSEMLRSFVQAKSAASASSQGHATTPTASRRGRKRTWKDTTSSRLHHNHHQQPLNIHPETNNNNVIREPIDKPLELTTGSRSTPPPPQPTNPPTPPPNTLLPDQIPPPPPIWYPYHPPPYTATAPFDPLHFFIDLRVSGHIWDQTKNSREQESGNNPSVEPLDLQTDQKVSGNVKTSEQMGEQMSLFKPSRKHMSAFAVPKPRDTLPSTTYGMDAAKLRKLNDVDGENNNQPKPVSTNYVLQNLSKIYKDLECKSKKEDGFKNEDEGLEVKEDVGKEGEEKLSDKEKNAKDLRALIGLELVKDYMSFEGKRYPKGACIPHTSSETDKNIGTNRQDNGGELKQEVIEKMNDVTGM</sequence>
<name>A0A482XVW5_LAOST</name>
<proteinExistence type="predicted"/>
<dbReference type="InParanoid" id="A0A482XVW5"/>
<evidence type="ECO:0000313" key="2">
    <source>
        <dbReference type="EMBL" id="RZF49258.1"/>
    </source>
</evidence>
<dbReference type="EMBL" id="QKKF02000132">
    <property type="protein sequence ID" value="RZF49258.1"/>
    <property type="molecule type" value="Genomic_DNA"/>
</dbReference>
<keyword evidence="3" id="KW-1185">Reference proteome</keyword>
<protein>
    <submittedName>
        <fullName evidence="2">Uncharacterized protein</fullName>
    </submittedName>
</protein>
<organism evidence="2 3">
    <name type="scientific">Laodelphax striatellus</name>
    <name type="common">Small brown planthopper</name>
    <name type="synonym">Delphax striatella</name>
    <dbReference type="NCBI Taxonomy" id="195883"/>
    <lineage>
        <taxon>Eukaryota</taxon>
        <taxon>Metazoa</taxon>
        <taxon>Ecdysozoa</taxon>
        <taxon>Arthropoda</taxon>
        <taxon>Hexapoda</taxon>
        <taxon>Insecta</taxon>
        <taxon>Pterygota</taxon>
        <taxon>Neoptera</taxon>
        <taxon>Paraneoptera</taxon>
        <taxon>Hemiptera</taxon>
        <taxon>Auchenorrhyncha</taxon>
        <taxon>Fulgoroidea</taxon>
        <taxon>Delphacidae</taxon>
        <taxon>Criomorphinae</taxon>
        <taxon>Laodelphax</taxon>
    </lineage>
</organism>
<evidence type="ECO:0000256" key="1">
    <source>
        <dbReference type="SAM" id="MobiDB-lite"/>
    </source>
</evidence>
<feature type="region of interest" description="Disordered" evidence="1">
    <location>
        <begin position="358"/>
        <end position="385"/>
    </location>
</feature>
<feature type="compositionally biased region" description="Polar residues" evidence="1">
    <location>
        <begin position="97"/>
        <end position="111"/>
    </location>
</feature>
<accession>A0A482XVW5</accession>